<feature type="transmembrane region" description="Helical" evidence="3">
    <location>
        <begin position="286"/>
        <end position="311"/>
    </location>
</feature>
<dbReference type="Proteomes" id="UP000054639">
    <property type="component" value="Unassembled WGS sequence"/>
</dbReference>
<evidence type="ECO:0000313" key="4">
    <source>
        <dbReference type="EMBL" id="KTD49212.1"/>
    </source>
</evidence>
<keyword evidence="3" id="KW-1133">Transmembrane helix</keyword>
<feature type="transmembrane region" description="Helical" evidence="3">
    <location>
        <begin position="125"/>
        <end position="143"/>
    </location>
</feature>
<accession>A0A378L0J1</accession>
<evidence type="ECO:0000256" key="1">
    <source>
        <dbReference type="SAM" id="Coils"/>
    </source>
</evidence>
<reference evidence="4 6" key="1">
    <citation type="submission" date="2015-11" db="EMBL/GenBank/DDBJ databases">
        <title>Genomic analysis of 38 Legionella species identifies large and diverse effector repertoires.</title>
        <authorList>
            <person name="Burstein D."/>
            <person name="Amaro F."/>
            <person name="Zusman T."/>
            <person name="Lifshitz Z."/>
            <person name="Cohen O."/>
            <person name="Gilbert J.A."/>
            <person name="Pupko T."/>
            <person name="Shuman H.A."/>
            <person name="Segal G."/>
        </authorList>
    </citation>
    <scope>NUCLEOTIDE SEQUENCE [LARGE SCALE GENOMIC DNA]</scope>
    <source>
        <strain evidence="4 6">ATCC 49507</strain>
    </source>
</reference>
<dbReference type="STRING" id="45072.Lqua_1664"/>
<evidence type="ECO:0000256" key="3">
    <source>
        <dbReference type="SAM" id="Phobius"/>
    </source>
</evidence>
<evidence type="ECO:0000313" key="5">
    <source>
        <dbReference type="EMBL" id="STY19307.1"/>
    </source>
</evidence>
<feature type="transmembrane region" description="Helical" evidence="3">
    <location>
        <begin position="88"/>
        <end position="113"/>
    </location>
</feature>
<dbReference type="Proteomes" id="UP000254230">
    <property type="component" value="Unassembled WGS sequence"/>
</dbReference>
<gene>
    <name evidence="4" type="ORF">Lqua_1664</name>
    <name evidence="5" type="ORF">NCTC12376_03146</name>
</gene>
<evidence type="ECO:0000313" key="6">
    <source>
        <dbReference type="Proteomes" id="UP000054639"/>
    </source>
</evidence>
<dbReference type="EMBL" id="UGOW01000001">
    <property type="protein sequence ID" value="STY19307.1"/>
    <property type="molecule type" value="Genomic_DNA"/>
</dbReference>
<dbReference type="EMBL" id="LNYR01000021">
    <property type="protein sequence ID" value="KTD49212.1"/>
    <property type="molecule type" value="Genomic_DNA"/>
</dbReference>
<organism evidence="5 7">
    <name type="scientific">Legionella quateirensis</name>
    <dbReference type="NCBI Taxonomy" id="45072"/>
    <lineage>
        <taxon>Bacteria</taxon>
        <taxon>Pseudomonadati</taxon>
        <taxon>Pseudomonadota</taxon>
        <taxon>Gammaproteobacteria</taxon>
        <taxon>Legionellales</taxon>
        <taxon>Legionellaceae</taxon>
        <taxon>Legionella</taxon>
    </lineage>
</organism>
<protein>
    <submittedName>
        <fullName evidence="5">Coiled-coil protein</fullName>
    </submittedName>
</protein>
<feature type="compositionally biased region" description="Acidic residues" evidence="2">
    <location>
        <begin position="463"/>
        <end position="485"/>
    </location>
</feature>
<keyword evidence="3" id="KW-0472">Membrane</keyword>
<feature type="transmembrane region" description="Helical" evidence="3">
    <location>
        <begin position="149"/>
        <end position="171"/>
    </location>
</feature>
<evidence type="ECO:0000256" key="2">
    <source>
        <dbReference type="SAM" id="MobiDB-lite"/>
    </source>
</evidence>
<sequence length="485" mass="53397">MGLDSDVKDDEPDKNRDIELLKAMQAPVEYQLVPLTKKSLFRAAAARIPWLSKLSLKVDDAADTAIKIGERVSNVNDSFGNESIAHGFHYAVLVMAALDFVRIPLIYLAAYLLDEKIPFKMSNNTRWIYSAFLLGLTITALAAPVTAPVIGFIGAGTGLVFGTVLLARTLYTRYQLGKERKFLQGEIAKAEELMKLLQDEARELEHKLATSTGDEFIALEIKGLEERYDAQKSLIYELKNKELHIEQKIERVGMMRVLDKSIGVGLTSLSIIGLVVTLFFPPVGAWILAGAAIAGGVYLTGRLLTPVVKLFGNWLLNKFKSPTESVETESKEDLAHDNTLEEQKEDLMENTSGLKLAVSNVIVPDSQSNMSQVTHGEILDEAVPEIDSIHHTDSQKMESEHGETIHQVDSTALVLVGLMGKKAVIEYSEHLHAHPHEVNNESELDTDFLIAKPTPTPKPEPEVIAEAEVDDGEDEGESEAVGEHP</sequence>
<keyword evidence="1" id="KW-0175">Coiled coil</keyword>
<dbReference type="AlphaFoldDB" id="A0A378L0J1"/>
<feature type="region of interest" description="Disordered" evidence="2">
    <location>
        <begin position="450"/>
        <end position="485"/>
    </location>
</feature>
<dbReference type="OrthoDB" id="5653910at2"/>
<feature type="coiled-coil region" evidence="1">
    <location>
        <begin position="180"/>
        <end position="241"/>
    </location>
</feature>
<proteinExistence type="predicted"/>
<keyword evidence="3" id="KW-0812">Transmembrane</keyword>
<name>A0A378L0J1_9GAMM</name>
<keyword evidence="6" id="KW-1185">Reference proteome</keyword>
<feature type="transmembrane region" description="Helical" evidence="3">
    <location>
        <begin position="261"/>
        <end position="280"/>
    </location>
</feature>
<reference evidence="5 7" key="2">
    <citation type="submission" date="2018-06" db="EMBL/GenBank/DDBJ databases">
        <authorList>
            <consortium name="Pathogen Informatics"/>
            <person name="Doyle S."/>
        </authorList>
    </citation>
    <scope>NUCLEOTIDE SEQUENCE [LARGE SCALE GENOMIC DNA]</scope>
    <source>
        <strain evidence="5 7">NCTC12376</strain>
    </source>
</reference>
<dbReference type="RefSeq" id="WP_058473836.1">
    <property type="nucleotide sequence ID" value="NZ_CAAAIL010000002.1"/>
</dbReference>
<evidence type="ECO:0000313" key="7">
    <source>
        <dbReference type="Proteomes" id="UP000254230"/>
    </source>
</evidence>